<evidence type="ECO:0000256" key="2">
    <source>
        <dbReference type="ARBA" id="ARBA00022649"/>
    </source>
</evidence>
<keyword evidence="7" id="KW-0067">ATP-binding</keyword>
<dbReference type="SUPFAM" id="SSF81301">
    <property type="entry name" value="Nucleotidyltransferase"/>
    <property type="match status" value="1"/>
</dbReference>
<dbReference type="InterPro" id="IPR002934">
    <property type="entry name" value="Polymerase_NTP_transf_dom"/>
</dbReference>
<gene>
    <name evidence="11" type="ORF">E5161_10760</name>
</gene>
<evidence type="ECO:0000256" key="4">
    <source>
        <dbReference type="ARBA" id="ARBA00022695"/>
    </source>
</evidence>
<dbReference type="Gene3D" id="3.30.460.10">
    <property type="entry name" value="Beta Polymerase, domain 2"/>
    <property type="match status" value="1"/>
</dbReference>
<evidence type="ECO:0000256" key="7">
    <source>
        <dbReference type="ARBA" id="ARBA00022840"/>
    </source>
</evidence>
<dbReference type="Pfam" id="PF01909">
    <property type="entry name" value="NTP_transf_2"/>
    <property type="match status" value="1"/>
</dbReference>
<dbReference type="AlphaFoldDB" id="A0A4V6WEH4"/>
<dbReference type="GO" id="GO:0005524">
    <property type="term" value="F:ATP binding"/>
    <property type="evidence" value="ECO:0007669"/>
    <property type="project" value="UniProtKB-KW"/>
</dbReference>
<sequence length="95" mass="11232">MRKSDVEYKLKQQKEYLASHFFVNKIGIFGSYARDEQTEESDIDLLVEFSRPVGFEFIELKYYLESIFNKPVDLVTANALKPLMKEQVLNEVQYQ</sequence>
<evidence type="ECO:0000256" key="9">
    <source>
        <dbReference type="ARBA" id="ARBA00038276"/>
    </source>
</evidence>
<accession>A0A4V6WEH4</accession>
<dbReference type="GO" id="GO:0046872">
    <property type="term" value="F:metal ion binding"/>
    <property type="evidence" value="ECO:0007669"/>
    <property type="project" value="UniProtKB-KW"/>
</dbReference>
<keyword evidence="2" id="KW-1277">Toxin-antitoxin system</keyword>
<dbReference type="PANTHER" id="PTHR33571">
    <property type="entry name" value="SSL8005 PROTEIN"/>
    <property type="match status" value="1"/>
</dbReference>
<evidence type="ECO:0000259" key="10">
    <source>
        <dbReference type="Pfam" id="PF01909"/>
    </source>
</evidence>
<dbReference type="PANTHER" id="PTHR33571:SF14">
    <property type="entry name" value="PROTEIN ADENYLYLTRANSFERASE MJ0435-RELATED"/>
    <property type="match status" value="1"/>
</dbReference>
<protein>
    <submittedName>
        <fullName evidence="11">Nucleotidyltransferase</fullName>
    </submittedName>
</protein>
<comment type="caution">
    <text evidence="11">The sequence shown here is derived from an EMBL/GenBank/DDBJ whole genome shotgun (WGS) entry which is preliminary data.</text>
</comment>
<comment type="cofactor">
    <cofactor evidence="1">
        <name>Mg(2+)</name>
        <dbReference type="ChEBI" id="CHEBI:18420"/>
    </cofactor>
</comment>
<reference evidence="11 12" key="1">
    <citation type="submission" date="2019-04" db="EMBL/GenBank/DDBJ databases">
        <title>Cohnella sp. nov., isolated from soil.</title>
        <authorList>
            <person name="Kim W."/>
        </authorList>
    </citation>
    <scope>NUCLEOTIDE SEQUENCE [LARGE SCALE GENOMIC DNA]</scope>
    <source>
        <strain evidence="11 12">CAU 1483</strain>
    </source>
</reference>
<keyword evidence="6" id="KW-0547">Nucleotide-binding</keyword>
<evidence type="ECO:0000256" key="8">
    <source>
        <dbReference type="ARBA" id="ARBA00022842"/>
    </source>
</evidence>
<keyword evidence="4" id="KW-0548">Nucleotidyltransferase</keyword>
<dbReference type="GO" id="GO:0016779">
    <property type="term" value="F:nucleotidyltransferase activity"/>
    <property type="evidence" value="ECO:0007669"/>
    <property type="project" value="UniProtKB-KW"/>
</dbReference>
<dbReference type="InterPro" id="IPR052038">
    <property type="entry name" value="Type-VII_TA_antitoxin"/>
</dbReference>
<dbReference type="Proteomes" id="UP000309673">
    <property type="component" value="Unassembled WGS sequence"/>
</dbReference>
<keyword evidence="3 11" id="KW-0808">Transferase</keyword>
<evidence type="ECO:0000256" key="5">
    <source>
        <dbReference type="ARBA" id="ARBA00022723"/>
    </source>
</evidence>
<name>A0A4V6WEH4_9BACL</name>
<evidence type="ECO:0000313" key="11">
    <source>
        <dbReference type="EMBL" id="TJY42459.1"/>
    </source>
</evidence>
<evidence type="ECO:0000313" key="12">
    <source>
        <dbReference type="Proteomes" id="UP000309673"/>
    </source>
</evidence>
<evidence type="ECO:0000256" key="1">
    <source>
        <dbReference type="ARBA" id="ARBA00001946"/>
    </source>
</evidence>
<keyword evidence="8" id="KW-0460">Magnesium</keyword>
<dbReference type="InterPro" id="IPR043519">
    <property type="entry name" value="NT_sf"/>
</dbReference>
<evidence type="ECO:0000256" key="6">
    <source>
        <dbReference type="ARBA" id="ARBA00022741"/>
    </source>
</evidence>
<dbReference type="OrthoDB" id="9809668at2"/>
<feature type="domain" description="Polymerase nucleotidyl transferase" evidence="10">
    <location>
        <begin position="10"/>
        <end position="94"/>
    </location>
</feature>
<comment type="similarity">
    <text evidence="9">Belongs to the MntA antitoxin family.</text>
</comment>
<keyword evidence="5" id="KW-0479">Metal-binding</keyword>
<dbReference type="RefSeq" id="WP_136777799.1">
    <property type="nucleotide sequence ID" value="NZ_SUPK01000004.1"/>
</dbReference>
<dbReference type="EMBL" id="SUPK01000004">
    <property type="protein sequence ID" value="TJY42459.1"/>
    <property type="molecule type" value="Genomic_DNA"/>
</dbReference>
<keyword evidence="12" id="KW-1185">Reference proteome</keyword>
<proteinExistence type="inferred from homology"/>
<dbReference type="CDD" id="cd05403">
    <property type="entry name" value="NT_KNTase_like"/>
    <property type="match status" value="1"/>
</dbReference>
<organism evidence="11 12">
    <name type="scientific">Cohnella pontilimi</name>
    <dbReference type="NCBI Taxonomy" id="2564100"/>
    <lineage>
        <taxon>Bacteria</taxon>
        <taxon>Bacillati</taxon>
        <taxon>Bacillota</taxon>
        <taxon>Bacilli</taxon>
        <taxon>Bacillales</taxon>
        <taxon>Paenibacillaceae</taxon>
        <taxon>Cohnella</taxon>
    </lineage>
</organism>
<evidence type="ECO:0000256" key="3">
    <source>
        <dbReference type="ARBA" id="ARBA00022679"/>
    </source>
</evidence>